<accession>A0A010RU27</accession>
<dbReference type="STRING" id="1445577.A0A010RU27"/>
<gene>
    <name evidence="3" type="ORF">CFIO01_03788</name>
</gene>
<keyword evidence="4" id="KW-1185">Reference proteome</keyword>
<feature type="signal peptide" evidence="1">
    <location>
        <begin position="1"/>
        <end position="18"/>
    </location>
</feature>
<comment type="caution">
    <text evidence="3">The sequence shown here is derived from an EMBL/GenBank/DDBJ whole genome shotgun (WGS) entry which is preliminary data.</text>
</comment>
<evidence type="ECO:0000313" key="3">
    <source>
        <dbReference type="EMBL" id="EXF81584.1"/>
    </source>
</evidence>
<organism evidence="3 4">
    <name type="scientific">Colletotrichum fioriniae PJ7</name>
    <dbReference type="NCBI Taxonomy" id="1445577"/>
    <lineage>
        <taxon>Eukaryota</taxon>
        <taxon>Fungi</taxon>
        <taxon>Dikarya</taxon>
        <taxon>Ascomycota</taxon>
        <taxon>Pezizomycotina</taxon>
        <taxon>Sordariomycetes</taxon>
        <taxon>Hypocreomycetidae</taxon>
        <taxon>Glomerellales</taxon>
        <taxon>Glomerellaceae</taxon>
        <taxon>Colletotrichum</taxon>
        <taxon>Colletotrichum acutatum species complex</taxon>
    </lineage>
</organism>
<feature type="chain" id="PRO_5001456113" description="ToxB-like N-terminal ascomycota domain-containing protein" evidence="1">
    <location>
        <begin position="19"/>
        <end position="82"/>
    </location>
</feature>
<dbReference type="Gene3D" id="2.10.70.110">
    <property type="match status" value="1"/>
</dbReference>
<evidence type="ECO:0000256" key="1">
    <source>
        <dbReference type="SAM" id="SignalP"/>
    </source>
</evidence>
<dbReference type="InterPro" id="IPR041450">
    <property type="entry name" value="ToxB-like_N_ascomy"/>
</dbReference>
<dbReference type="Pfam" id="PF18224">
    <property type="entry name" value="ToxB_N"/>
    <property type="match status" value="1"/>
</dbReference>
<feature type="domain" description="ToxB-like N-terminal ascomycota" evidence="2">
    <location>
        <begin position="20"/>
        <end position="77"/>
    </location>
</feature>
<sequence>MKTSAIIAVAAQAAAVFANCSVQVLDANNFQIGTACIPKGGQGSVRYNGGSYFITATSSCGLGFVSTQTHPAGWQLKLLGNC</sequence>
<keyword evidence="1" id="KW-0732">Signal</keyword>
<dbReference type="KEGG" id="cfj:CFIO01_03788"/>
<protein>
    <recommendedName>
        <fullName evidence="2">ToxB-like N-terminal ascomycota domain-containing protein</fullName>
    </recommendedName>
</protein>
<name>A0A010RU27_9PEZI</name>
<reference evidence="3 4" key="1">
    <citation type="submission" date="2014-02" db="EMBL/GenBank/DDBJ databases">
        <title>The genome sequence of Colletotrichum fioriniae PJ7.</title>
        <authorList>
            <person name="Baroncelli R."/>
            <person name="Thon M.R."/>
        </authorList>
    </citation>
    <scope>NUCLEOTIDE SEQUENCE [LARGE SCALE GENOMIC DNA]</scope>
    <source>
        <strain evidence="3 4">PJ7</strain>
    </source>
</reference>
<proteinExistence type="predicted"/>
<evidence type="ECO:0000259" key="2">
    <source>
        <dbReference type="Pfam" id="PF18224"/>
    </source>
</evidence>
<dbReference type="AlphaFoldDB" id="A0A010RU27"/>
<dbReference type="EMBL" id="JARH01000363">
    <property type="protein sequence ID" value="EXF81584.1"/>
    <property type="molecule type" value="Genomic_DNA"/>
</dbReference>
<dbReference type="Proteomes" id="UP000020467">
    <property type="component" value="Unassembled WGS sequence"/>
</dbReference>
<dbReference type="HOGENOM" id="CLU_2558157_0_0_1"/>
<dbReference type="OrthoDB" id="4830196at2759"/>
<evidence type="ECO:0000313" key="4">
    <source>
        <dbReference type="Proteomes" id="UP000020467"/>
    </source>
</evidence>